<comment type="catalytic activity">
    <reaction evidence="39">
        <text>1-hexadecanoyl-2-(9Z)-octadecenoyl-3-octadecanoyl-sn-glycerol + H2O = 1-hexadecanoyl-3-octadecanoyl-sn-glycerol + (9Z)-octadecenoate + H(+)</text>
        <dbReference type="Rhea" id="RHEA:41103"/>
        <dbReference type="ChEBI" id="CHEBI:15377"/>
        <dbReference type="ChEBI" id="CHEBI:15378"/>
        <dbReference type="ChEBI" id="CHEBI:30823"/>
        <dbReference type="ChEBI" id="CHEBI:77623"/>
        <dbReference type="ChEBI" id="CHEBI:77624"/>
    </reaction>
    <physiologicalReaction direction="left-to-right" evidence="39">
        <dbReference type="Rhea" id="RHEA:41104"/>
    </physiologicalReaction>
</comment>
<evidence type="ECO:0000256" key="31">
    <source>
        <dbReference type="ARBA" id="ARBA00048374"/>
    </source>
</evidence>
<dbReference type="GO" id="GO:0004622">
    <property type="term" value="F:phosphatidylcholine lysophospholipase activity"/>
    <property type="evidence" value="ECO:0007669"/>
    <property type="project" value="UniProtKB-EC"/>
</dbReference>
<comment type="catalytic activity">
    <reaction evidence="13">
        <text>a triacylglycerol + H2O = a diacylglycerol + a fatty acid + H(+)</text>
        <dbReference type="Rhea" id="RHEA:12044"/>
        <dbReference type="ChEBI" id="CHEBI:15377"/>
        <dbReference type="ChEBI" id="CHEBI:15378"/>
        <dbReference type="ChEBI" id="CHEBI:17855"/>
        <dbReference type="ChEBI" id="CHEBI:18035"/>
        <dbReference type="ChEBI" id="CHEBI:28868"/>
        <dbReference type="EC" id="3.1.1.3"/>
    </reaction>
    <physiologicalReaction direction="left-to-right" evidence="13">
        <dbReference type="Rhea" id="RHEA:12045"/>
    </physiologicalReaction>
</comment>
<evidence type="ECO:0000256" key="43">
    <source>
        <dbReference type="SAM" id="MobiDB-lite"/>
    </source>
</evidence>
<evidence type="ECO:0000256" key="18">
    <source>
        <dbReference type="ARBA" id="ARBA00031485"/>
    </source>
</evidence>
<comment type="catalytic activity">
    <reaction evidence="41">
        <text>1,3-di-(9Z-octadecenoyl)-glycerol + H2O = 1-(9Z-octadecenoyl)-glycerol + (9Z)-octadecenoate + H(+)</text>
        <dbReference type="Rhea" id="RHEA:39939"/>
        <dbReference type="ChEBI" id="CHEBI:15377"/>
        <dbReference type="ChEBI" id="CHEBI:15378"/>
        <dbReference type="ChEBI" id="CHEBI:30823"/>
        <dbReference type="ChEBI" id="CHEBI:75342"/>
        <dbReference type="ChEBI" id="CHEBI:75735"/>
    </reaction>
    <physiologicalReaction direction="left-to-right" evidence="41">
        <dbReference type="Rhea" id="RHEA:39940"/>
    </physiologicalReaction>
</comment>
<evidence type="ECO:0000256" key="9">
    <source>
        <dbReference type="ARBA" id="ARBA00022989"/>
    </source>
</evidence>
<protein>
    <recommendedName>
        <fullName evidence="3">Phospholipase B1, membrane-associated</fullName>
    </recommendedName>
    <alternativeName>
        <fullName evidence="16">Lysophospholipase</fullName>
    </alternativeName>
    <alternativeName>
        <fullName evidence="17">Phospholipase A2</fullName>
    </alternativeName>
    <alternativeName>
        <fullName evidence="19">Phospholipase B/lipase</fullName>
    </alternativeName>
    <alternativeName>
        <fullName evidence="18">Triacylglycerol lipase</fullName>
    </alternativeName>
</protein>
<comment type="catalytic activity">
    <reaction evidence="40">
        <text>1,2-dihexadecanoyl-sn-glycero-3-phosphocholine + 2 H2O = sn-glycerol 3-phosphocholine + 2 hexadecanoate + 2 H(+)</text>
        <dbReference type="Rhea" id="RHEA:40975"/>
        <dbReference type="ChEBI" id="CHEBI:7896"/>
        <dbReference type="ChEBI" id="CHEBI:15377"/>
        <dbReference type="ChEBI" id="CHEBI:15378"/>
        <dbReference type="ChEBI" id="CHEBI:16870"/>
        <dbReference type="ChEBI" id="CHEBI:72999"/>
    </reaction>
    <physiologicalReaction direction="left-to-right" evidence="40">
        <dbReference type="Rhea" id="RHEA:40976"/>
    </physiologicalReaction>
</comment>
<dbReference type="PANTHER" id="PTHR21325">
    <property type="entry name" value="PHOSPHOLIPASE B, PLB1"/>
    <property type="match status" value="1"/>
</dbReference>
<evidence type="ECO:0000256" key="38">
    <source>
        <dbReference type="ARBA" id="ARBA00048872"/>
    </source>
</evidence>
<dbReference type="AlphaFoldDB" id="A0A553NBD3"/>
<evidence type="ECO:0000256" key="14">
    <source>
        <dbReference type="ARBA" id="ARBA00023408"/>
    </source>
</evidence>
<keyword evidence="7" id="KW-0677">Repeat</keyword>
<dbReference type="GO" id="GO:0004806">
    <property type="term" value="F:triacylglycerol lipase activity"/>
    <property type="evidence" value="ECO:0007669"/>
    <property type="project" value="UniProtKB-EC"/>
</dbReference>
<comment type="catalytic activity">
    <reaction evidence="21">
        <text>1-hexadecanoyl-2-(9Z)-octadecenoyl-3-octadecanoyl-sn-glycerol + H2O = 2-(9Z-octadecenoyl)-3-octadecanoyl-sn-glycerol + hexadecanoate + H(+)</text>
        <dbReference type="Rhea" id="RHEA:41107"/>
        <dbReference type="ChEBI" id="CHEBI:7896"/>
        <dbReference type="ChEBI" id="CHEBI:15377"/>
        <dbReference type="ChEBI" id="CHEBI:15378"/>
        <dbReference type="ChEBI" id="CHEBI:75558"/>
        <dbReference type="ChEBI" id="CHEBI:77623"/>
    </reaction>
    <physiologicalReaction direction="left-to-right" evidence="21">
        <dbReference type="Rhea" id="RHEA:41108"/>
    </physiologicalReaction>
</comment>
<evidence type="ECO:0000256" key="34">
    <source>
        <dbReference type="ARBA" id="ARBA00048613"/>
    </source>
</evidence>
<evidence type="ECO:0000256" key="12">
    <source>
        <dbReference type="ARBA" id="ARBA00023180"/>
    </source>
</evidence>
<feature type="region of interest" description="Disordered" evidence="43">
    <location>
        <begin position="85"/>
        <end position="117"/>
    </location>
</feature>
<evidence type="ECO:0000256" key="11">
    <source>
        <dbReference type="ARBA" id="ARBA00023136"/>
    </source>
</evidence>
<feature type="chain" id="PRO_5022123050" description="Phospholipase B1, membrane-associated" evidence="44">
    <location>
        <begin position="26"/>
        <end position="574"/>
    </location>
</feature>
<evidence type="ECO:0000256" key="22">
    <source>
        <dbReference type="ARBA" id="ARBA00047363"/>
    </source>
</evidence>
<comment type="catalytic activity">
    <reaction evidence="28">
        <text>1,2-di-(9Z-octadecenoyl)-sn-glycero-3-phosphocholine + H2O = 1-(9Z-octadecenoyl)-sn-glycero-3-phosphocholine + (9Z)-octadecenoate + H(+)</text>
        <dbReference type="Rhea" id="RHEA:40923"/>
        <dbReference type="ChEBI" id="CHEBI:15377"/>
        <dbReference type="ChEBI" id="CHEBI:15378"/>
        <dbReference type="ChEBI" id="CHEBI:28610"/>
        <dbReference type="ChEBI" id="CHEBI:30823"/>
        <dbReference type="ChEBI" id="CHEBI:74669"/>
    </reaction>
    <physiologicalReaction direction="left-to-right" evidence="28">
        <dbReference type="Rhea" id="RHEA:40924"/>
    </physiologicalReaction>
</comment>
<comment type="catalytic activity">
    <reaction evidence="14">
        <text>1-hexadecanoyl-2-(9Z,12Z-octadecadienoyl)-sn-glycero-3-phosphocholine + H2O = (9Z,12Z)-octadecadienoate + 1-hexadecanoyl-sn-glycero-3-phosphocholine + H(+)</text>
        <dbReference type="Rhea" id="RHEA:40811"/>
        <dbReference type="ChEBI" id="CHEBI:15377"/>
        <dbReference type="ChEBI" id="CHEBI:15378"/>
        <dbReference type="ChEBI" id="CHEBI:30245"/>
        <dbReference type="ChEBI" id="CHEBI:72998"/>
        <dbReference type="ChEBI" id="CHEBI:73002"/>
    </reaction>
    <physiologicalReaction direction="left-to-right" evidence="14">
        <dbReference type="Rhea" id="RHEA:40812"/>
    </physiologicalReaction>
</comment>
<evidence type="ECO:0000256" key="30">
    <source>
        <dbReference type="ARBA" id="ARBA00048362"/>
    </source>
</evidence>
<proteinExistence type="inferred from homology"/>
<comment type="function">
    <text evidence="20">Calcium-independent membrane-associated phospholipase that catalyzes complete diacylation of phospholipids by hydrolyzing both sn-1 and sn-2 fatty acyl chains attached to the glycerol backbone (phospholipase B activity). Has dual phospholipase and lysophospholipase activities toward diacylphospholipids. Preferentially cleaves sn-2 ester bonds over sn-1 bonds. Acts as a lipase toward glycerolipid substrates. Hydrolyzes fatty acyl chains of diacylglycerols with preference for the sn-2 position and of triacylglycerols with not positional selectivity. May also hydrolyze long chain retinyl esters such as retinyl palmitate. May contribute to digestion of dietary phospholipids, glycerolipids and retinoids, facilitating lipid absorption at the brush border.</text>
</comment>
<evidence type="ECO:0000256" key="25">
    <source>
        <dbReference type="ARBA" id="ARBA00048011"/>
    </source>
</evidence>
<evidence type="ECO:0000256" key="17">
    <source>
        <dbReference type="ARBA" id="ARBA00031182"/>
    </source>
</evidence>
<gene>
    <name evidence="45" type="ORF">TCAL_03907</name>
</gene>
<dbReference type="STRING" id="6832.A0A553NBD3"/>
<keyword evidence="8" id="KW-0378">Hydrolase</keyword>
<dbReference type="GO" id="GO:0006644">
    <property type="term" value="P:phospholipid metabolic process"/>
    <property type="evidence" value="ECO:0007669"/>
    <property type="project" value="TreeGrafter"/>
</dbReference>
<comment type="catalytic activity">
    <reaction evidence="37">
        <text>1,3-dihexadecanoyl-2-(9Z-octadecenoyl)glycerol + H2O = 1,3-dihexadecanoylglycerol + (9Z)-octadecenoate + H(+)</text>
        <dbReference type="Rhea" id="RHEA:40983"/>
        <dbReference type="ChEBI" id="CHEBI:15377"/>
        <dbReference type="ChEBI" id="CHEBI:15378"/>
        <dbReference type="ChEBI" id="CHEBI:30823"/>
        <dbReference type="ChEBI" id="CHEBI:75688"/>
        <dbReference type="ChEBI" id="CHEBI:77619"/>
    </reaction>
    <physiologicalReaction direction="left-to-right" evidence="37">
        <dbReference type="Rhea" id="RHEA:40984"/>
    </physiologicalReaction>
</comment>
<comment type="catalytic activity">
    <reaction evidence="30">
        <text>1-hexadecanoyl-2-(9Z,12Z-octadecadienoyl)-sn-glycero-3-phosphocholine + H2O = 2-(9Z,12Z-octadecadienoyl)-sn-glycero-3-phosphocholine + hexadecanoate + H(+)</text>
        <dbReference type="Rhea" id="RHEA:40971"/>
        <dbReference type="ChEBI" id="CHEBI:7896"/>
        <dbReference type="ChEBI" id="CHEBI:15377"/>
        <dbReference type="ChEBI" id="CHEBI:15378"/>
        <dbReference type="ChEBI" id="CHEBI:73002"/>
        <dbReference type="ChEBI" id="CHEBI:76084"/>
    </reaction>
    <physiologicalReaction direction="left-to-right" evidence="30">
        <dbReference type="Rhea" id="RHEA:40972"/>
    </physiologicalReaction>
</comment>
<evidence type="ECO:0000256" key="20">
    <source>
        <dbReference type="ARBA" id="ARBA00045916"/>
    </source>
</evidence>
<evidence type="ECO:0000256" key="10">
    <source>
        <dbReference type="ARBA" id="ARBA00023098"/>
    </source>
</evidence>
<comment type="catalytic activity">
    <reaction evidence="38">
        <text>1-O-hexadecyl-2-(9Z)-octadecenoyl-sn-glycero-3-phosphocholine + H2O = 1-O-hexadecyl-sn-glycero-3-phosphocholine + (9Z)-octadecenoate + H(+)</text>
        <dbReference type="Rhea" id="RHEA:40915"/>
        <dbReference type="ChEBI" id="CHEBI:15377"/>
        <dbReference type="ChEBI" id="CHEBI:15378"/>
        <dbReference type="ChEBI" id="CHEBI:30823"/>
        <dbReference type="ChEBI" id="CHEBI:34112"/>
        <dbReference type="ChEBI" id="CHEBI:64496"/>
    </reaction>
    <physiologicalReaction direction="left-to-right" evidence="38">
        <dbReference type="Rhea" id="RHEA:40916"/>
    </physiologicalReaction>
</comment>
<evidence type="ECO:0000256" key="42">
    <source>
        <dbReference type="ARBA" id="ARBA00049461"/>
    </source>
</evidence>
<dbReference type="EMBL" id="VCGU01000458">
    <property type="protein sequence ID" value="TRY62689.1"/>
    <property type="molecule type" value="Genomic_DNA"/>
</dbReference>
<keyword evidence="11" id="KW-0472">Membrane</keyword>
<evidence type="ECO:0000256" key="24">
    <source>
        <dbReference type="ARBA" id="ARBA00047459"/>
    </source>
</evidence>
<comment type="catalytic activity">
    <reaction evidence="24">
        <text>1-hexadecanoyl-2-(9Z)-octadecenoyl-3-octadecanoyl-sn-glycerol + H2O = 1-hexadecanoyl-2-(9Z-octadecenoyl)-sn-glycerol + octadecanoate + H(+)</text>
        <dbReference type="Rhea" id="RHEA:41111"/>
        <dbReference type="ChEBI" id="CHEBI:15377"/>
        <dbReference type="ChEBI" id="CHEBI:15378"/>
        <dbReference type="ChEBI" id="CHEBI:25629"/>
        <dbReference type="ChEBI" id="CHEBI:75466"/>
        <dbReference type="ChEBI" id="CHEBI:77623"/>
    </reaction>
    <physiologicalReaction direction="left-to-right" evidence="24">
        <dbReference type="Rhea" id="RHEA:41112"/>
    </physiologicalReaction>
</comment>
<comment type="catalytic activity">
    <reaction evidence="32">
        <text>1,2,3-tri-(9Z-octadecenoyl)-glycerol + H2O = di-(9Z)-octadecenoylglycerol + (9Z)-octadecenoate + H(+)</text>
        <dbReference type="Rhea" id="RHEA:38575"/>
        <dbReference type="ChEBI" id="CHEBI:15377"/>
        <dbReference type="ChEBI" id="CHEBI:15378"/>
        <dbReference type="ChEBI" id="CHEBI:30823"/>
        <dbReference type="ChEBI" id="CHEBI:53753"/>
        <dbReference type="ChEBI" id="CHEBI:75945"/>
    </reaction>
    <physiologicalReaction direction="left-to-right" evidence="32">
        <dbReference type="Rhea" id="RHEA:38576"/>
    </physiologicalReaction>
</comment>
<dbReference type="Proteomes" id="UP000318571">
    <property type="component" value="Chromosome 10"/>
</dbReference>
<comment type="subcellular location">
    <subcellularLocation>
        <location evidence="1">Apical cell membrane</location>
        <topology evidence="1">Single-pass type I membrane protein</topology>
    </subcellularLocation>
</comment>
<evidence type="ECO:0000256" key="1">
    <source>
        <dbReference type="ARBA" id="ARBA00004247"/>
    </source>
</evidence>
<reference evidence="45 46" key="1">
    <citation type="journal article" date="2018" name="Nat. Ecol. Evol.">
        <title>Genomic signatures of mitonuclear coevolution across populations of Tigriopus californicus.</title>
        <authorList>
            <person name="Barreto F.S."/>
            <person name="Watson E.T."/>
            <person name="Lima T.G."/>
            <person name="Willett C.S."/>
            <person name="Edmands S."/>
            <person name="Li W."/>
            <person name="Burton R.S."/>
        </authorList>
    </citation>
    <scope>NUCLEOTIDE SEQUENCE [LARGE SCALE GENOMIC DNA]</scope>
    <source>
        <strain evidence="45 46">San Diego</strain>
    </source>
</reference>
<comment type="catalytic activity">
    <reaction evidence="36">
        <text>1-hexadecanoyl-2-(9Z-octadecenoyl)-sn-glycero-3-phosphocholine + H2O = 1-hexadecanoyl-sn-glycero-3-phosphocholine + (9Z)-octadecenoate + H(+)</text>
        <dbReference type="Rhea" id="RHEA:38779"/>
        <dbReference type="ChEBI" id="CHEBI:15377"/>
        <dbReference type="ChEBI" id="CHEBI:15378"/>
        <dbReference type="ChEBI" id="CHEBI:30823"/>
        <dbReference type="ChEBI" id="CHEBI:72998"/>
        <dbReference type="ChEBI" id="CHEBI:73001"/>
    </reaction>
    <physiologicalReaction direction="left-to-right" evidence="36">
        <dbReference type="Rhea" id="RHEA:38780"/>
    </physiologicalReaction>
</comment>
<evidence type="ECO:0000256" key="15">
    <source>
        <dbReference type="ARBA" id="ARBA00023422"/>
    </source>
</evidence>
<evidence type="ECO:0000256" key="8">
    <source>
        <dbReference type="ARBA" id="ARBA00022801"/>
    </source>
</evidence>
<evidence type="ECO:0000256" key="33">
    <source>
        <dbReference type="ARBA" id="ARBA00048454"/>
    </source>
</evidence>
<evidence type="ECO:0000256" key="41">
    <source>
        <dbReference type="ARBA" id="ARBA00049372"/>
    </source>
</evidence>
<evidence type="ECO:0000256" key="5">
    <source>
        <dbReference type="ARBA" id="ARBA00022692"/>
    </source>
</evidence>
<evidence type="ECO:0000256" key="27">
    <source>
        <dbReference type="ARBA" id="ARBA00048049"/>
    </source>
</evidence>
<comment type="catalytic activity">
    <reaction evidence="26">
        <text>1-hexadecanoyl-2-(9Z-octadecenoyl)-sn-glycero-3-phospho-(1'-sn-glycerol) + H2O = 1-hexadecanoyl-sn-glycero-3-phospho-(1'-sn-glycerol) + (9Z)-octadecenoate + H(+)</text>
        <dbReference type="Rhea" id="RHEA:40919"/>
        <dbReference type="ChEBI" id="CHEBI:15377"/>
        <dbReference type="ChEBI" id="CHEBI:15378"/>
        <dbReference type="ChEBI" id="CHEBI:30823"/>
        <dbReference type="ChEBI" id="CHEBI:72841"/>
        <dbReference type="ChEBI" id="CHEBI:75158"/>
    </reaction>
    <physiologicalReaction direction="left-to-right" evidence="26">
        <dbReference type="Rhea" id="RHEA:40920"/>
    </physiologicalReaction>
</comment>
<keyword evidence="4" id="KW-1003">Cell membrane</keyword>
<evidence type="ECO:0000256" key="2">
    <source>
        <dbReference type="ARBA" id="ARBA00009979"/>
    </source>
</evidence>
<evidence type="ECO:0000256" key="26">
    <source>
        <dbReference type="ARBA" id="ARBA00048015"/>
    </source>
</evidence>
<comment type="catalytic activity">
    <reaction evidence="35">
        <text>1-hexadecanoyl-sn-glycero-3-phosphocholine + H2O = sn-glycerol 3-phosphocholine + hexadecanoate + H(+)</text>
        <dbReference type="Rhea" id="RHEA:40435"/>
        <dbReference type="ChEBI" id="CHEBI:7896"/>
        <dbReference type="ChEBI" id="CHEBI:15377"/>
        <dbReference type="ChEBI" id="CHEBI:15378"/>
        <dbReference type="ChEBI" id="CHEBI:16870"/>
        <dbReference type="ChEBI" id="CHEBI:72998"/>
    </reaction>
    <physiologicalReaction direction="left-to-right" evidence="35">
        <dbReference type="Rhea" id="RHEA:40436"/>
    </physiologicalReaction>
</comment>
<evidence type="ECO:0000256" key="40">
    <source>
        <dbReference type="ARBA" id="ARBA00049363"/>
    </source>
</evidence>
<accession>A0A553NBD3</accession>
<comment type="similarity">
    <text evidence="2">Belongs to the 'GDSL' lipolytic enzyme family. Phospholipase B1 subfamily.</text>
</comment>
<comment type="catalytic activity">
    <reaction evidence="23">
        <text>1-(9Z-octadecenoyl)-glycerol + H2O = glycerol + (9Z)-octadecenoate + H(+)</text>
        <dbReference type="Rhea" id="RHEA:38487"/>
        <dbReference type="ChEBI" id="CHEBI:15377"/>
        <dbReference type="ChEBI" id="CHEBI:15378"/>
        <dbReference type="ChEBI" id="CHEBI:17754"/>
        <dbReference type="ChEBI" id="CHEBI:30823"/>
        <dbReference type="ChEBI" id="CHEBI:75342"/>
    </reaction>
    <physiologicalReaction direction="left-to-right" evidence="23">
        <dbReference type="Rhea" id="RHEA:38488"/>
    </physiologicalReaction>
</comment>
<dbReference type="SUPFAM" id="SSF52266">
    <property type="entry name" value="SGNH hydrolase"/>
    <property type="match status" value="1"/>
</dbReference>
<evidence type="ECO:0000256" key="16">
    <source>
        <dbReference type="ARBA" id="ARBA00029723"/>
    </source>
</evidence>
<keyword evidence="46" id="KW-1185">Reference proteome</keyword>
<evidence type="ECO:0000256" key="35">
    <source>
        <dbReference type="ARBA" id="ARBA00048656"/>
    </source>
</evidence>
<evidence type="ECO:0000256" key="6">
    <source>
        <dbReference type="ARBA" id="ARBA00022729"/>
    </source>
</evidence>
<evidence type="ECO:0000256" key="4">
    <source>
        <dbReference type="ARBA" id="ARBA00022475"/>
    </source>
</evidence>
<dbReference type="OMA" id="THAFECP"/>
<dbReference type="GO" id="GO:0016324">
    <property type="term" value="C:apical plasma membrane"/>
    <property type="evidence" value="ECO:0007669"/>
    <property type="project" value="UniProtKB-SubCell"/>
</dbReference>
<evidence type="ECO:0000256" key="13">
    <source>
        <dbReference type="ARBA" id="ARBA00023369"/>
    </source>
</evidence>
<dbReference type="PANTHER" id="PTHR21325:SF31">
    <property type="entry name" value="GH22081P-RELATED"/>
    <property type="match status" value="1"/>
</dbReference>
<dbReference type="InterPro" id="IPR001087">
    <property type="entry name" value="GDSL"/>
</dbReference>
<evidence type="ECO:0000256" key="39">
    <source>
        <dbReference type="ARBA" id="ARBA00048939"/>
    </source>
</evidence>
<evidence type="ECO:0000313" key="46">
    <source>
        <dbReference type="Proteomes" id="UP000318571"/>
    </source>
</evidence>
<evidence type="ECO:0000313" key="45">
    <source>
        <dbReference type="EMBL" id="TRY62689.1"/>
    </source>
</evidence>
<evidence type="ECO:0000256" key="44">
    <source>
        <dbReference type="SAM" id="SignalP"/>
    </source>
</evidence>
<comment type="catalytic activity">
    <reaction evidence="34">
        <text>1-hexadecanoyl-2-(9Z-octadecenoyl)-sn-glycero-3-phosphoethanolamine + H2O = 1-hexadecanoyl-sn-glycero-3-phosphoethanolamine + (9Z)-octadecenoate + H(+)</text>
        <dbReference type="Rhea" id="RHEA:40911"/>
        <dbReference type="ChEBI" id="CHEBI:15377"/>
        <dbReference type="ChEBI" id="CHEBI:15378"/>
        <dbReference type="ChEBI" id="CHEBI:30823"/>
        <dbReference type="ChEBI" id="CHEBI:73004"/>
        <dbReference type="ChEBI" id="CHEBI:73007"/>
    </reaction>
    <physiologicalReaction direction="left-to-right" evidence="34">
        <dbReference type="Rhea" id="RHEA:40912"/>
    </physiologicalReaction>
</comment>
<dbReference type="Pfam" id="PF00657">
    <property type="entry name" value="Lipase_GDSL"/>
    <property type="match status" value="1"/>
</dbReference>
<dbReference type="CDD" id="cd01824">
    <property type="entry name" value="Phospholipase_B_like"/>
    <property type="match status" value="1"/>
</dbReference>
<dbReference type="InterPro" id="IPR035547">
    <property type="entry name" value="Phospholipase_B"/>
</dbReference>
<evidence type="ECO:0000256" key="19">
    <source>
        <dbReference type="ARBA" id="ARBA00033022"/>
    </source>
</evidence>
<evidence type="ECO:0000256" key="32">
    <source>
        <dbReference type="ARBA" id="ARBA00048386"/>
    </source>
</evidence>
<evidence type="ECO:0000256" key="23">
    <source>
        <dbReference type="ARBA" id="ARBA00047438"/>
    </source>
</evidence>
<evidence type="ECO:0000256" key="3">
    <source>
        <dbReference type="ARBA" id="ARBA00015133"/>
    </source>
</evidence>
<evidence type="ECO:0000256" key="36">
    <source>
        <dbReference type="ARBA" id="ARBA00048699"/>
    </source>
</evidence>
<comment type="catalytic activity">
    <reaction evidence="42">
        <text>2-(9Z-octadecenoyl)-glycerol + H2O = glycerol + (9Z)-octadecenoate + H(+)</text>
        <dbReference type="Rhea" id="RHEA:38491"/>
        <dbReference type="ChEBI" id="CHEBI:15377"/>
        <dbReference type="ChEBI" id="CHEBI:15378"/>
        <dbReference type="ChEBI" id="CHEBI:17754"/>
        <dbReference type="ChEBI" id="CHEBI:30823"/>
        <dbReference type="ChEBI" id="CHEBI:73990"/>
    </reaction>
    <physiologicalReaction direction="left-to-right" evidence="42">
        <dbReference type="Rhea" id="RHEA:38492"/>
    </physiologicalReaction>
</comment>
<feature type="compositionally biased region" description="Low complexity" evidence="43">
    <location>
        <begin position="85"/>
        <end position="94"/>
    </location>
</feature>
<keyword evidence="12" id="KW-0325">Glycoprotein</keyword>
<dbReference type="FunFam" id="3.40.50.1110:FF:000005">
    <property type="entry name" value="Phospholipase B1"/>
    <property type="match status" value="1"/>
</dbReference>
<sequence>MRALWIQAAISCVLSVLHGPPVSDAESHSRSSQNCSSLVDKLELPLVANPTEVTTAYQVTEDPSALRASLEEDNDHGWRGFYSSTEDSFSSSSSSEEETKLRSLDSHGGASQPSSGTNAFELIKGLSTGVRSFARSLEGLYQLFQTFPSSHPVEAHPHYDYHSPQPEEHLGLNLATLDQLDRSQCRILPHVPFPCPDTRPTAYSPKSVHKLRPGDINLVGALGDHLISGTGALADSITNAGEEFRGVSFATGGDGDWRQYLTIPNLIREFNPKVIGASSGFSDSQSVRSGFNLADKSATSKDLKDQARNLIRNVRSSATIDFFSDWKLITIQVGNGDICRLTCPNNRTQDRSSGITSKEFISNIRQALDLLKDDLPRTLVNLVPPIDPMIYSEAINRPVACHLTAKIFCPCVFDHIAVPKERVAQILRDFRAELRDMVDSGVYDRTEDFTVVLQPGLDDMSLPKTSKAFFGHHFVDLSYLAPNCIYPSQKLQALMTKAIWNNLLENFDYKSSWDFNSRLRCPTRDEPFLSTYVNSRFPIKDEPENAESPFLRRVKKKKRKRVLKRSADFSCGYV</sequence>
<comment type="catalytic activity">
    <reaction evidence="33">
        <text>a 1-acyl-sn-glycero-3-phosphocholine + H2O = sn-glycerol 3-phosphocholine + a fatty acid + H(+)</text>
        <dbReference type="Rhea" id="RHEA:15177"/>
        <dbReference type="ChEBI" id="CHEBI:15377"/>
        <dbReference type="ChEBI" id="CHEBI:15378"/>
        <dbReference type="ChEBI" id="CHEBI:16870"/>
        <dbReference type="ChEBI" id="CHEBI:28868"/>
        <dbReference type="ChEBI" id="CHEBI:58168"/>
        <dbReference type="EC" id="3.1.1.5"/>
    </reaction>
    <physiologicalReaction direction="left-to-right" evidence="33">
        <dbReference type="Rhea" id="RHEA:15178"/>
    </physiologicalReaction>
</comment>
<comment type="catalytic activity">
    <reaction evidence="31">
        <text>1-octadecanoyl-2-(9Z,12Z)-octadecadienoyl-sn-glycerol + H2O = 1-octadecanoyl-sn-glycerol + (9Z,12Z)-octadecadienoate + H(+)</text>
        <dbReference type="Rhea" id="RHEA:40927"/>
        <dbReference type="ChEBI" id="CHEBI:15377"/>
        <dbReference type="ChEBI" id="CHEBI:15378"/>
        <dbReference type="ChEBI" id="CHEBI:30245"/>
        <dbReference type="ChEBI" id="CHEBI:75550"/>
        <dbReference type="ChEBI" id="CHEBI:77097"/>
    </reaction>
    <physiologicalReaction direction="left-to-right" evidence="31">
        <dbReference type="Rhea" id="RHEA:40928"/>
    </physiologicalReaction>
</comment>
<evidence type="ECO:0000256" key="29">
    <source>
        <dbReference type="ARBA" id="ARBA00048227"/>
    </source>
</evidence>
<keyword evidence="9" id="KW-1133">Transmembrane helix</keyword>
<evidence type="ECO:0000256" key="28">
    <source>
        <dbReference type="ARBA" id="ARBA00048058"/>
    </source>
</evidence>
<comment type="caution">
    <text evidence="45">The sequence shown here is derived from an EMBL/GenBank/DDBJ whole genome shotgun (WGS) entry which is preliminary data.</text>
</comment>
<feature type="signal peptide" evidence="44">
    <location>
        <begin position="1"/>
        <end position="25"/>
    </location>
</feature>
<name>A0A553NBD3_TIGCA</name>
<evidence type="ECO:0000256" key="37">
    <source>
        <dbReference type="ARBA" id="ARBA00048869"/>
    </source>
</evidence>
<keyword evidence="5" id="KW-0812">Transmembrane</keyword>
<keyword evidence="6 44" id="KW-0732">Signal</keyword>
<dbReference type="GO" id="GO:0004623">
    <property type="term" value="F:phospholipase A2 activity"/>
    <property type="evidence" value="ECO:0007669"/>
    <property type="project" value="UniProtKB-EC"/>
</dbReference>
<organism evidence="45 46">
    <name type="scientific">Tigriopus californicus</name>
    <name type="common">Marine copepod</name>
    <dbReference type="NCBI Taxonomy" id="6832"/>
    <lineage>
        <taxon>Eukaryota</taxon>
        <taxon>Metazoa</taxon>
        <taxon>Ecdysozoa</taxon>
        <taxon>Arthropoda</taxon>
        <taxon>Crustacea</taxon>
        <taxon>Multicrustacea</taxon>
        <taxon>Hexanauplia</taxon>
        <taxon>Copepoda</taxon>
        <taxon>Harpacticoida</taxon>
        <taxon>Harpacticidae</taxon>
        <taxon>Tigriopus</taxon>
    </lineage>
</organism>
<evidence type="ECO:0000256" key="7">
    <source>
        <dbReference type="ARBA" id="ARBA00022737"/>
    </source>
</evidence>
<comment type="catalytic activity">
    <reaction evidence="27">
        <text>a 1-O-alkyl-2-acyl-sn-glycero-3-phosphocholine + H2O = a 1-O-alkyl-sn-glycero-3-phosphocholine + a fatty acid + H(+)</text>
        <dbReference type="Rhea" id="RHEA:36231"/>
        <dbReference type="ChEBI" id="CHEBI:15377"/>
        <dbReference type="ChEBI" id="CHEBI:15378"/>
        <dbReference type="ChEBI" id="CHEBI:28868"/>
        <dbReference type="ChEBI" id="CHEBI:30909"/>
        <dbReference type="ChEBI" id="CHEBI:36702"/>
        <dbReference type="EC" id="3.1.1.4"/>
    </reaction>
    <physiologicalReaction direction="left-to-right" evidence="27">
        <dbReference type="Rhea" id="RHEA:36232"/>
    </physiologicalReaction>
</comment>
<evidence type="ECO:0000256" key="21">
    <source>
        <dbReference type="ARBA" id="ARBA00047324"/>
    </source>
</evidence>
<comment type="catalytic activity">
    <reaction evidence="15">
        <text>a 1,2-diacyl-sn-glycero-3-phosphocholine + H2O = a 1-acyl-sn-glycero-3-phosphocholine + a fatty acid + H(+)</text>
        <dbReference type="Rhea" id="RHEA:15801"/>
        <dbReference type="ChEBI" id="CHEBI:15377"/>
        <dbReference type="ChEBI" id="CHEBI:15378"/>
        <dbReference type="ChEBI" id="CHEBI:28868"/>
        <dbReference type="ChEBI" id="CHEBI:57643"/>
        <dbReference type="ChEBI" id="CHEBI:58168"/>
        <dbReference type="EC" id="3.1.1.4"/>
    </reaction>
    <physiologicalReaction direction="left-to-right" evidence="15">
        <dbReference type="Rhea" id="RHEA:15802"/>
    </physiologicalReaction>
</comment>
<dbReference type="InterPro" id="IPR038885">
    <property type="entry name" value="PLB1"/>
</dbReference>
<comment type="catalytic activity">
    <reaction evidence="22">
        <text>1,3-dihexadecanoyl-2-(9Z-octadecenoyl)glycerol + H2O = 1-hexadecanoyl-2-(9Z-octadecenoyl)-glycerol + hexadecanoate + H(+)</text>
        <dbReference type="Rhea" id="RHEA:40979"/>
        <dbReference type="ChEBI" id="CHEBI:7896"/>
        <dbReference type="ChEBI" id="CHEBI:15377"/>
        <dbReference type="ChEBI" id="CHEBI:15378"/>
        <dbReference type="ChEBI" id="CHEBI:75585"/>
        <dbReference type="ChEBI" id="CHEBI:75688"/>
    </reaction>
    <physiologicalReaction direction="left-to-right" evidence="22">
        <dbReference type="Rhea" id="RHEA:40980"/>
    </physiologicalReaction>
</comment>
<keyword evidence="10" id="KW-0443">Lipid metabolism</keyword>
<comment type="catalytic activity">
    <reaction evidence="25">
        <text>2,3-di-(9Z)-octadecenoyl-sn-glycerol + H2O = 3-(9Z-octadecenoyl)-sn-glycerol + (9Z)-octadecenoate + H(+)</text>
        <dbReference type="Rhea" id="RHEA:42604"/>
        <dbReference type="ChEBI" id="CHEBI:15377"/>
        <dbReference type="ChEBI" id="CHEBI:15378"/>
        <dbReference type="ChEBI" id="CHEBI:30823"/>
        <dbReference type="ChEBI" id="CHEBI:75824"/>
        <dbReference type="ChEBI" id="CHEBI:75938"/>
    </reaction>
    <physiologicalReaction direction="left-to-right" evidence="25">
        <dbReference type="Rhea" id="RHEA:42605"/>
    </physiologicalReaction>
</comment>
<feature type="non-terminal residue" evidence="45">
    <location>
        <position position="574"/>
    </location>
</feature>
<comment type="catalytic activity">
    <reaction evidence="29">
        <text>1,2-dihexadecanoyl-sn-glycero-3-phosphocholine + H2O = 1-hexadecanoyl-sn-glycero-3-phosphocholine + hexadecanoate + H(+)</text>
        <dbReference type="Rhea" id="RHEA:41223"/>
        <dbReference type="ChEBI" id="CHEBI:7896"/>
        <dbReference type="ChEBI" id="CHEBI:15377"/>
        <dbReference type="ChEBI" id="CHEBI:15378"/>
        <dbReference type="ChEBI" id="CHEBI:72998"/>
        <dbReference type="ChEBI" id="CHEBI:72999"/>
    </reaction>
    <physiologicalReaction direction="left-to-right" evidence="29">
        <dbReference type="Rhea" id="RHEA:41224"/>
    </physiologicalReaction>
</comment>